<evidence type="ECO:0000313" key="2">
    <source>
        <dbReference type="EMBL" id="ABM78583.1"/>
    </source>
</evidence>
<sequence length="134" mass="14671">MQVDQPLGDLPQSFRDEQALLVAAGITTWSALKRLEDQDLNRLAKGGLATTRNLKRLRGMAALVCDLDLELADAALLIHSGLATAAALAAATPQDVVHQTGRLQRQLNNHRQSSVDLAMANRWIQLARTRQLQN</sequence>
<evidence type="ECO:0000313" key="3">
    <source>
        <dbReference type="Proteomes" id="UP000002274"/>
    </source>
</evidence>
<name>A2CAS3_PROM3</name>
<proteinExistence type="predicted"/>
<dbReference type="BioCyc" id="PMAR59922:G1G80-1596-MONOMER"/>
<dbReference type="EMBL" id="CP000554">
    <property type="protein sequence ID" value="ABM78583.1"/>
    <property type="molecule type" value="Genomic_DNA"/>
</dbReference>
<dbReference type="Proteomes" id="UP000002274">
    <property type="component" value="Chromosome"/>
</dbReference>
<dbReference type="KEGG" id="pmf:P9303_18411"/>
<dbReference type="AlphaFoldDB" id="A2CAS3"/>
<protein>
    <recommendedName>
        <fullName evidence="1">DUF4332 domain-containing protein</fullName>
    </recommendedName>
</protein>
<dbReference type="InterPro" id="IPR025567">
    <property type="entry name" value="DUF4332"/>
</dbReference>
<accession>A2CAS3</accession>
<feature type="domain" description="DUF4332" evidence="1">
    <location>
        <begin position="11"/>
        <end position="129"/>
    </location>
</feature>
<dbReference type="STRING" id="59922.P9303_18411"/>
<reference evidence="2 3" key="1">
    <citation type="journal article" date="2007" name="PLoS Genet.">
        <title>Patterns and implications of gene gain and loss in the evolution of Prochlorococcus.</title>
        <authorList>
            <person name="Kettler G.C."/>
            <person name="Martiny A.C."/>
            <person name="Huang K."/>
            <person name="Zucker J."/>
            <person name="Coleman M.L."/>
            <person name="Rodrigue S."/>
            <person name="Chen F."/>
            <person name="Lapidus A."/>
            <person name="Ferriera S."/>
            <person name="Johnson J."/>
            <person name="Steglich C."/>
            <person name="Church G.M."/>
            <person name="Richardson P."/>
            <person name="Chisholm S.W."/>
        </authorList>
    </citation>
    <scope>NUCLEOTIDE SEQUENCE [LARGE SCALE GENOMIC DNA]</scope>
    <source>
        <strain evidence="2 3">MIT 9303</strain>
    </source>
</reference>
<evidence type="ECO:0000259" key="1">
    <source>
        <dbReference type="Pfam" id="PF14229"/>
    </source>
</evidence>
<dbReference type="RefSeq" id="WP_011826468.1">
    <property type="nucleotide sequence ID" value="NC_008820.1"/>
</dbReference>
<dbReference type="HOGENOM" id="CLU_150025_0_0_3"/>
<gene>
    <name evidence="2" type="ordered locus">P9303_18411</name>
</gene>
<organism evidence="2 3">
    <name type="scientific">Prochlorococcus marinus (strain MIT 9303)</name>
    <dbReference type="NCBI Taxonomy" id="59922"/>
    <lineage>
        <taxon>Bacteria</taxon>
        <taxon>Bacillati</taxon>
        <taxon>Cyanobacteriota</taxon>
        <taxon>Cyanophyceae</taxon>
        <taxon>Synechococcales</taxon>
        <taxon>Prochlorococcaceae</taxon>
        <taxon>Prochlorococcus</taxon>
    </lineage>
</organism>
<dbReference type="Pfam" id="PF14229">
    <property type="entry name" value="DUF4332"/>
    <property type="match status" value="1"/>
</dbReference>